<dbReference type="Gene3D" id="3.30.200.20">
    <property type="entry name" value="Phosphorylase Kinase, domain 1"/>
    <property type="match status" value="1"/>
</dbReference>
<dbReference type="PROSITE" id="PS50011">
    <property type="entry name" value="PROTEIN_KINASE_DOM"/>
    <property type="match status" value="1"/>
</dbReference>
<feature type="compositionally biased region" description="Low complexity" evidence="1">
    <location>
        <begin position="1395"/>
        <end position="1404"/>
    </location>
</feature>
<organism evidence="4 5">
    <name type="scientific">Littorina saxatilis</name>
    <dbReference type="NCBI Taxonomy" id="31220"/>
    <lineage>
        <taxon>Eukaryota</taxon>
        <taxon>Metazoa</taxon>
        <taxon>Spiralia</taxon>
        <taxon>Lophotrochozoa</taxon>
        <taxon>Mollusca</taxon>
        <taxon>Gastropoda</taxon>
        <taxon>Caenogastropoda</taxon>
        <taxon>Littorinimorpha</taxon>
        <taxon>Littorinoidea</taxon>
        <taxon>Littorinidae</taxon>
        <taxon>Littorina</taxon>
    </lineage>
</organism>
<dbReference type="PANTHER" id="PTHR24417:SF7">
    <property type="entry name" value="CHROMATIN MODIFICATION-RELATED PROTEIN EAF1"/>
    <property type="match status" value="1"/>
</dbReference>
<dbReference type="SMART" id="SM00219">
    <property type="entry name" value="TyrKc"/>
    <property type="match status" value="1"/>
</dbReference>
<feature type="compositionally biased region" description="Low complexity" evidence="1">
    <location>
        <begin position="653"/>
        <end position="668"/>
    </location>
</feature>
<dbReference type="Pfam" id="PF07714">
    <property type="entry name" value="PK_Tyr_Ser-Thr"/>
    <property type="match status" value="1"/>
</dbReference>
<feature type="compositionally biased region" description="Basic and acidic residues" evidence="1">
    <location>
        <begin position="1263"/>
        <end position="1281"/>
    </location>
</feature>
<feature type="compositionally biased region" description="Low complexity" evidence="1">
    <location>
        <begin position="1478"/>
        <end position="1513"/>
    </location>
</feature>
<dbReference type="InterPro" id="IPR000719">
    <property type="entry name" value="Prot_kinase_dom"/>
</dbReference>
<feature type="compositionally biased region" description="Acidic residues" evidence="1">
    <location>
        <begin position="1282"/>
        <end position="1291"/>
    </location>
</feature>
<evidence type="ECO:0000313" key="4">
    <source>
        <dbReference type="EMBL" id="KAK7112063.1"/>
    </source>
</evidence>
<feature type="compositionally biased region" description="Polar residues" evidence="1">
    <location>
        <begin position="908"/>
        <end position="919"/>
    </location>
</feature>
<feature type="compositionally biased region" description="Low complexity" evidence="1">
    <location>
        <begin position="1115"/>
        <end position="1127"/>
    </location>
</feature>
<dbReference type="PRINTS" id="PR00109">
    <property type="entry name" value="TYRKINASE"/>
</dbReference>
<evidence type="ECO:0000256" key="2">
    <source>
        <dbReference type="SAM" id="Phobius"/>
    </source>
</evidence>
<feature type="compositionally biased region" description="Polar residues" evidence="1">
    <location>
        <begin position="669"/>
        <end position="685"/>
    </location>
</feature>
<comment type="caution">
    <text evidence="4">The sequence shown here is derived from an EMBL/GenBank/DDBJ whole genome shotgun (WGS) entry which is preliminary data.</text>
</comment>
<keyword evidence="5" id="KW-1185">Reference proteome</keyword>
<dbReference type="GO" id="GO:0005524">
    <property type="term" value="F:ATP binding"/>
    <property type="evidence" value="ECO:0007669"/>
    <property type="project" value="InterPro"/>
</dbReference>
<dbReference type="GO" id="GO:0004713">
    <property type="term" value="F:protein tyrosine kinase activity"/>
    <property type="evidence" value="ECO:0007669"/>
    <property type="project" value="InterPro"/>
</dbReference>
<dbReference type="Proteomes" id="UP001374579">
    <property type="component" value="Unassembled WGS sequence"/>
</dbReference>
<feature type="compositionally biased region" description="Polar residues" evidence="1">
    <location>
        <begin position="1048"/>
        <end position="1076"/>
    </location>
</feature>
<feature type="compositionally biased region" description="Basic and acidic residues" evidence="1">
    <location>
        <begin position="1428"/>
        <end position="1440"/>
    </location>
</feature>
<feature type="region of interest" description="Disordered" evidence="1">
    <location>
        <begin position="737"/>
        <end position="957"/>
    </location>
</feature>
<feature type="compositionally biased region" description="Low complexity" evidence="1">
    <location>
        <begin position="871"/>
        <end position="907"/>
    </location>
</feature>
<keyword evidence="2" id="KW-1133">Transmembrane helix</keyword>
<reference evidence="4 5" key="1">
    <citation type="submission" date="2024-02" db="EMBL/GenBank/DDBJ databases">
        <title>Chromosome-scale genome assembly of the rough periwinkle Littorina saxatilis.</title>
        <authorList>
            <person name="De Jode A."/>
            <person name="Faria R."/>
            <person name="Formenti G."/>
            <person name="Sims Y."/>
            <person name="Smith T.P."/>
            <person name="Tracey A."/>
            <person name="Wood J.M.D."/>
            <person name="Zagrodzka Z.B."/>
            <person name="Johannesson K."/>
            <person name="Butlin R.K."/>
            <person name="Leder E.H."/>
        </authorList>
    </citation>
    <scope>NUCLEOTIDE SEQUENCE [LARGE SCALE GENOMIC DNA]</scope>
    <source>
        <strain evidence="4">Snail1</strain>
        <tissue evidence="4">Muscle</tissue>
    </source>
</reference>
<feature type="compositionally biased region" description="Polar residues" evidence="1">
    <location>
        <begin position="1004"/>
        <end position="1038"/>
    </location>
</feature>
<keyword evidence="2" id="KW-0472">Membrane</keyword>
<evidence type="ECO:0000256" key="1">
    <source>
        <dbReference type="SAM" id="MobiDB-lite"/>
    </source>
</evidence>
<proteinExistence type="predicted"/>
<feature type="compositionally biased region" description="Low complexity" evidence="1">
    <location>
        <begin position="548"/>
        <end position="559"/>
    </location>
</feature>
<feature type="region of interest" description="Disordered" evidence="1">
    <location>
        <begin position="466"/>
        <end position="685"/>
    </location>
</feature>
<feature type="compositionally biased region" description="Polar residues" evidence="1">
    <location>
        <begin position="589"/>
        <end position="600"/>
    </location>
</feature>
<feature type="region of interest" description="Disordered" evidence="1">
    <location>
        <begin position="712"/>
        <end position="731"/>
    </location>
</feature>
<feature type="compositionally biased region" description="Basic and acidic residues" evidence="1">
    <location>
        <begin position="513"/>
        <end position="536"/>
    </location>
</feature>
<keyword evidence="2" id="KW-0812">Transmembrane</keyword>
<feature type="region of interest" description="Disordered" evidence="1">
    <location>
        <begin position="972"/>
        <end position="1194"/>
    </location>
</feature>
<feature type="compositionally biased region" description="Low complexity" evidence="1">
    <location>
        <begin position="1139"/>
        <end position="1160"/>
    </location>
</feature>
<feature type="region of interest" description="Disordered" evidence="1">
    <location>
        <begin position="1385"/>
        <end position="1522"/>
    </location>
</feature>
<feature type="transmembrane region" description="Helical" evidence="2">
    <location>
        <begin position="7"/>
        <end position="29"/>
    </location>
</feature>
<feature type="compositionally biased region" description="Basic and acidic residues" evidence="1">
    <location>
        <begin position="740"/>
        <end position="749"/>
    </location>
</feature>
<dbReference type="InterPro" id="IPR001245">
    <property type="entry name" value="Ser-Thr/Tyr_kinase_cat_dom"/>
</dbReference>
<feature type="compositionally biased region" description="Polar residues" evidence="1">
    <location>
        <begin position="1088"/>
        <end position="1103"/>
    </location>
</feature>
<dbReference type="PROSITE" id="PS00109">
    <property type="entry name" value="PROTEIN_KINASE_TYR"/>
    <property type="match status" value="1"/>
</dbReference>
<evidence type="ECO:0000313" key="5">
    <source>
        <dbReference type="Proteomes" id="UP001374579"/>
    </source>
</evidence>
<feature type="compositionally biased region" description="Polar residues" evidence="1">
    <location>
        <begin position="815"/>
        <end position="824"/>
    </location>
</feature>
<gene>
    <name evidence="4" type="ORF">V1264_011574</name>
</gene>
<dbReference type="InterPro" id="IPR008266">
    <property type="entry name" value="Tyr_kinase_AS"/>
</dbReference>
<feature type="compositionally biased region" description="Polar residues" evidence="1">
    <location>
        <begin position="1316"/>
        <end position="1337"/>
    </location>
</feature>
<sequence length="1522" mass="162723">MLQDASLPLSLTALVAVVFPVTLVAVLMVCMQCFRKKLSGFTNLGNSNSTNSINANQGHVNNTFSVEMDDTDVDVPNSTAVTIEPLPDISKAKLPTVPLRPRMGCLEKSRKDASLKMIAVHHPFPRNQITYLKELGSSWFGKVIESDADKIVTGVPRSKVVVKMLKDDATKDEQLLFFEEVAPFREIEHTNILRLLGQCTEINPMLMILESAAFGNLKHYLRSHRQQQAALIQKNRLIQFAIDASCGLACLHRHDYLHRDLAARNCLVMSDHTLKIGDYGIAEDLYKEDYFKCGRELLPVRWMAPETLTQENRTWLSSNFSKESDIWSLGVLLWEIAMMGERPYNMLTDEAVLQGVIVDKDLPLTKPDISMPNLDRLYEVMQFCWLDAPQRTKVDEVYGLLKLIASQTPEGGAAPKEGIAAFEQKWEHLMPNQRHMSVDSMDDRSRGSFSSVDSDLLAEELAQPDSLEDLTSEVESFAPQAPPRATRKKLSAPTITIPQAEGLAEEAPPATKKKAEDMEKRPKISVPEETKPKDTAPKPVRRAPPVPKAAEPKSPSASETEFTEFASHAAGEVPKEAPSVSETVPDVFSSPNTSGQAVQKTETDDGFDDFQFAVEDTQSQEQAKVEDIVVNTPKKPQPKPRKTSTSITKDEASPSSSSSFSAGDSSSSTFLTARTSSPGNFTDTYATASNSALVTEGSKTSFDQTADFSADFGDQPATMGDSSMSFEILETTAVPSPFSDFEKAADEPKNSQTANPFLSPATDSQTPDADVTSSSQKDDSFGEFTDASLIEGSGGELPEEHSEMTASGDAAFSNKPESSMTQDDFFSFGDESSITVSQTQSSETSSGIETSTPESKPTVAKEANPFASFGTDLSSMSSLDTASAAADAAKEPTFPSFTSEFSSLSSLDTNSSATPQADPQINPFALDQTTEPTKPDESSAQSTKPQEGSSSLNGFGDFSFDMLSSVPDVASIAPVTGTGQNDAEGATQGAQQTPDLFGDLNFSGPPTDNSAGNNQLADFVSQSSPDSGNQSGNQQSLTDLFGLGEPVSQDTTVSSQENSPESSKETSSVPEPSSALSDFDLLSGFSPAPTSVANVQSSGSNPFSMEGGLLQDFVGSPSTAAPTSSGSKVGNGVESCGASFSSEPESSTTSTDTDSTSNSDSSKDYICEEPWGDAGAGSSPPPASSPTSSVDSEEMALQLATEIYLSKGLKLARPYETSFLESIPEHPFPSEEDVAPTPSETSSVDVRFEDVFEWDDFMGEPLVGKERTSSEPDSPEEKFDDMPDWTLDLDSESLRSGSSLRSQRSSDDRNKGSGGSDNTSVSSVETPNARSSVSDSEVTLHGGPQTHRSYISDLIANRTKGLSLNTSVTPSIPARTQNQSKFYSLYEEDFDLESSDSQSEGSCSPPVPNSVSESQGLPSWGGVSTLHAEPRLPHPSRSEGGDDSASTNIQQESHEEVRVANGSGGPEKSPDSTFLDFSAFGSASAEATAESTGETTTSTGESTTAESKSTSEANGASSLIDF</sequence>
<feature type="compositionally biased region" description="Polar residues" evidence="1">
    <location>
        <begin position="750"/>
        <end position="775"/>
    </location>
</feature>
<dbReference type="SUPFAM" id="SSF56112">
    <property type="entry name" value="Protein kinase-like (PK-like)"/>
    <property type="match status" value="1"/>
</dbReference>
<dbReference type="InterPro" id="IPR020635">
    <property type="entry name" value="Tyr_kinase_cat_dom"/>
</dbReference>
<protein>
    <recommendedName>
        <fullName evidence="3">Protein kinase domain-containing protein</fullName>
    </recommendedName>
</protein>
<evidence type="ECO:0000259" key="3">
    <source>
        <dbReference type="PROSITE" id="PS50011"/>
    </source>
</evidence>
<dbReference type="EMBL" id="JBAMIC010000002">
    <property type="protein sequence ID" value="KAK7112063.1"/>
    <property type="molecule type" value="Genomic_DNA"/>
</dbReference>
<dbReference type="InterPro" id="IPR011009">
    <property type="entry name" value="Kinase-like_dom_sf"/>
</dbReference>
<feature type="domain" description="Protein kinase" evidence="3">
    <location>
        <begin position="129"/>
        <end position="404"/>
    </location>
</feature>
<dbReference type="Gene3D" id="1.10.510.10">
    <property type="entry name" value="Transferase(Phosphotransferase) domain 1"/>
    <property type="match status" value="1"/>
</dbReference>
<feature type="compositionally biased region" description="Low complexity" evidence="1">
    <location>
        <begin position="1294"/>
        <end position="1303"/>
    </location>
</feature>
<feature type="region of interest" description="Disordered" evidence="1">
    <location>
        <begin position="1222"/>
        <end position="1352"/>
    </location>
</feature>
<name>A0AAN9BVC4_9CAEN</name>
<feature type="compositionally biased region" description="Polar residues" evidence="1">
    <location>
        <begin position="927"/>
        <end position="953"/>
    </location>
</feature>
<feature type="compositionally biased region" description="Low complexity" evidence="1">
    <location>
        <begin position="831"/>
        <end position="855"/>
    </location>
</feature>
<accession>A0AAN9BVC4</accession>
<dbReference type="PANTHER" id="PTHR24417">
    <property type="entry name" value="SERINE/THREONINE-PROTEIN KINASE LMTK1"/>
    <property type="match status" value="1"/>
</dbReference>